<dbReference type="InterPro" id="IPR043502">
    <property type="entry name" value="DNA/RNA_pol_sf"/>
</dbReference>
<organism evidence="1 2">
    <name type="scientific">Geranomyces variabilis</name>
    <dbReference type="NCBI Taxonomy" id="109894"/>
    <lineage>
        <taxon>Eukaryota</taxon>
        <taxon>Fungi</taxon>
        <taxon>Fungi incertae sedis</taxon>
        <taxon>Chytridiomycota</taxon>
        <taxon>Chytridiomycota incertae sedis</taxon>
        <taxon>Chytridiomycetes</taxon>
        <taxon>Spizellomycetales</taxon>
        <taxon>Powellomycetaceae</taxon>
        <taxon>Geranomyces</taxon>
    </lineage>
</organism>
<sequence length="160" mass="18382">INIGDLPYVRNHLSAIQSEFADHPSELLGPNKVTRILRNVKEMTIQVDPSDTTPLLRAKTSWWTAVEEKVLNKYDDKMCRAGRLELSTSTMCVQPILVVKKDSSWRIVFNFAPINWRIIGMVWPLEPVDKVVQMIAQWKLLSCFDFSLGYHQLSIKPVSQ</sequence>
<dbReference type="Proteomes" id="UP001212152">
    <property type="component" value="Unassembled WGS sequence"/>
</dbReference>
<reference evidence="1" key="1">
    <citation type="submission" date="2020-05" db="EMBL/GenBank/DDBJ databases">
        <title>Phylogenomic resolution of chytrid fungi.</title>
        <authorList>
            <person name="Stajich J.E."/>
            <person name="Amses K."/>
            <person name="Simmons R."/>
            <person name="Seto K."/>
            <person name="Myers J."/>
            <person name="Bonds A."/>
            <person name="Quandt C.A."/>
            <person name="Barry K."/>
            <person name="Liu P."/>
            <person name="Grigoriev I."/>
            <person name="Longcore J.E."/>
            <person name="James T.Y."/>
        </authorList>
    </citation>
    <scope>NUCLEOTIDE SEQUENCE</scope>
    <source>
        <strain evidence="1">JEL0379</strain>
    </source>
</reference>
<accession>A0AAD5TPY1</accession>
<gene>
    <name evidence="1" type="ORF">HDU87_005863</name>
</gene>
<proteinExistence type="predicted"/>
<keyword evidence="2" id="KW-1185">Reference proteome</keyword>
<dbReference type="AlphaFoldDB" id="A0AAD5TPY1"/>
<comment type="caution">
    <text evidence="1">The sequence shown here is derived from an EMBL/GenBank/DDBJ whole genome shotgun (WGS) entry which is preliminary data.</text>
</comment>
<feature type="non-terminal residue" evidence="1">
    <location>
        <position position="1"/>
    </location>
</feature>
<evidence type="ECO:0000313" key="1">
    <source>
        <dbReference type="EMBL" id="KAJ3183747.1"/>
    </source>
</evidence>
<dbReference type="EMBL" id="JADGJQ010000005">
    <property type="protein sequence ID" value="KAJ3183747.1"/>
    <property type="molecule type" value="Genomic_DNA"/>
</dbReference>
<evidence type="ECO:0000313" key="2">
    <source>
        <dbReference type="Proteomes" id="UP001212152"/>
    </source>
</evidence>
<name>A0AAD5TPY1_9FUNG</name>
<dbReference type="SUPFAM" id="SSF56672">
    <property type="entry name" value="DNA/RNA polymerases"/>
    <property type="match status" value="1"/>
</dbReference>
<dbReference type="Gene3D" id="3.10.10.10">
    <property type="entry name" value="HIV Type 1 Reverse Transcriptase, subunit A, domain 1"/>
    <property type="match status" value="1"/>
</dbReference>
<protein>
    <submittedName>
        <fullName evidence="1">Uncharacterized protein</fullName>
    </submittedName>
</protein>